<keyword evidence="2" id="KW-0732">Signal</keyword>
<reference evidence="4" key="1">
    <citation type="journal article" date="2019" name="Int. J. Syst. Evol. Microbiol.">
        <title>The Global Catalogue of Microorganisms (GCM) 10K type strain sequencing project: providing services to taxonomists for standard genome sequencing and annotation.</title>
        <authorList>
            <consortium name="The Broad Institute Genomics Platform"/>
            <consortium name="The Broad Institute Genome Sequencing Center for Infectious Disease"/>
            <person name="Wu L."/>
            <person name="Ma J."/>
        </authorList>
    </citation>
    <scope>NUCLEOTIDE SEQUENCE [LARGE SCALE GENOMIC DNA]</scope>
    <source>
        <strain evidence="4">CECT 7706</strain>
    </source>
</reference>
<accession>A0ABT8C8A0</accession>
<sequence>MRLKNLALIWVLVFCSCGGSLMAQFDQERFGKNRIQHKEKDWYFFASNNFEVYYYDGGQTNARMAIDFLEEEFDKLTQSIGYVAYTKPKIFIYNSNQELLESNLNLNNNNYTVDGQTFFSKLLAEVAYSGSWESFKSELLYKTSKIIIEEMLYGSSISDAFQANLINNFPDWFIDGAARYLAYGWSREMDDFVRHYLRDNENPKLFKLQDKEAGLVGQSIWNYIVEKYGRRYISSILNLSRINRNEENSISNTLGRRFRDFTNEWRDFYTGINKDVFQNFKDINESNVVVSTPKNKYGALSSLSFSPDGKHLAYVQNVEGKYKVKVRNLSSNRERVILKGGYASYEQEADYTTPALAWRDTLNLVIATFKRGVTTLRMRAIDGSSQDKIFLRNITQILDLDFAPDARTMVLSAINNGKTDIYTLNMRGQGTRLTNDIFDNRTPIYLNDSTIIYSSNKTDLPDSLMTGVMDVHHLPDYYNLYQLNLGDSIYENRLTNLNHINLHPKKLNNAMILHLSEQSGITNIMRLGLGNSISSQVSAFNKSVESFDYDLQTNKWAYAVRDGSQSKLVVESFPNLDQFTPSTPRIQLEQAKMLNERISNRRIQREDETDDEAGPDEEDQVGTIENETNETETEAAEVAEADSSAAVVNLEDLLIGGAVEEGMAPEASEPVLMDSVPESTTPQTTAINVDRLRFEREEGLDTDNYTFDTIPNLYGQESSRGLQEEPSPAERRSNILDAFRQQNTVKRIQGPRNYIPQFITTSLNTSFIVDPLRGFGINLNGRMTDLLDNHSIKGGIMAAMDFQSGSDVYFEYEYLKYRLDFRGRFDRRSIIRDEGDLTSQKYVLSKSEISVSYPLSVSTRVSLAPFVAKTQYFNLNPDSILRGGDGPQNRLDINYAGGRAELVVDKTRQLGLYMEQGLKGKIGMVHYQGLNMTERSFTNAYLDIRNYQKIHKNITLATRLYVGSFFGNNPQKYLVGGMDNWLFNQFHQPPTNRPEVSPIRNESGVENSNLLFAEFVDLRGFDYDEIRGNNVITFSSELRIPLFSYLSRGNITSNFIRNFQLVGFYDAGSAWTNAAPWERVNDQNTEIINTEGSPFVITLNNFNNPWLQSYGAGIRTVLLNYYVKLDAARPVRNYTIEKTRFYVTLGYNF</sequence>
<dbReference type="Gene3D" id="2.40.160.50">
    <property type="entry name" value="membrane protein fhac: a member of the omp85/tpsb transporter family"/>
    <property type="match status" value="1"/>
</dbReference>
<dbReference type="Gene3D" id="2.120.10.30">
    <property type="entry name" value="TolB, C-terminal domain"/>
    <property type="match status" value="1"/>
</dbReference>
<evidence type="ECO:0000256" key="2">
    <source>
        <dbReference type="SAM" id="SignalP"/>
    </source>
</evidence>
<dbReference type="RefSeq" id="WP_163386051.1">
    <property type="nucleotide sequence ID" value="NZ_JAUFQS010000009.1"/>
</dbReference>
<comment type="caution">
    <text evidence="3">The sequence shown here is derived from an EMBL/GenBank/DDBJ whole genome shotgun (WGS) entry which is preliminary data.</text>
</comment>
<dbReference type="Proteomes" id="UP001236663">
    <property type="component" value="Unassembled WGS sequence"/>
</dbReference>
<feature type="compositionally biased region" description="Polar residues" evidence="1">
    <location>
        <begin position="708"/>
        <end position="721"/>
    </location>
</feature>
<protein>
    <submittedName>
        <fullName evidence="3">Biopolymer transporter Tol</fullName>
    </submittedName>
</protein>
<feature type="compositionally biased region" description="Acidic residues" evidence="1">
    <location>
        <begin position="607"/>
        <end position="620"/>
    </location>
</feature>
<evidence type="ECO:0000256" key="1">
    <source>
        <dbReference type="SAM" id="MobiDB-lite"/>
    </source>
</evidence>
<dbReference type="EMBL" id="JAUFQS010000009">
    <property type="protein sequence ID" value="MDN3688302.1"/>
    <property type="molecule type" value="Genomic_DNA"/>
</dbReference>
<feature type="signal peptide" evidence="2">
    <location>
        <begin position="1"/>
        <end position="23"/>
    </location>
</feature>
<feature type="region of interest" description="Disordered" evidence="1">
    <location>
        <begin position="708"/>
        <end position="730"/>
    </location>
</feature>
<feature type="chain" id="PRO_5046116169" evidence="2">
    <location>
        <begin position="24"/>
        <end position="1149"/>
    </location>
</feature>
<evidence type="ECO:0000313" key="4">
    <source>
        <dbReference type="Proteomes" id="UP001236663"/>
    </source>
</evidence>
<dbReference type="PROSITE" id="PS51257">
    <property type="entry name" value="PROKAR_LIPOPROTEIN"/>
    <property type="match status" value="1"/>
</dbReference>
<evidence type="ECO:0000313" key="3">
    <source>
        <dbReference type="EMBL" id="MDN3688302.1"/>
    </source>
</evidence>
<keyword evidence="4" id="KW-1185">Reference proteome</keyword>
<dbReference type="InterPro" id="IPR011042">
    <property type="entry name" value="6-blade_b-propeller_TolB-like"/>
</dbReference>
<organism evidence="3 4">
    <name type="scientific">Cyclobacterium jeungdonense</name>
    <dbReference type="NCBI Taxonomy" id="708087"/>
    <lineage>
        <taxon>Bacteria</taxon>
        <taxon>Pseudomonadati</taxon>
        <taxon>Bacteroidota</taxon>
        <taxon>Cytophagia</taxon>
        <taxon>Cytophagales</taxon>
        <taxon>Cyclobacteriaceae</taxon>
        <taxon>Cyclobacterium</taxon>
    </lineage>
</organism>
<name>A0ABT8C8A0_9BACT</name>
<dbReference type="SUPFAM" id="SSF82171">
    <property type="entry name" value="DPP6 N-terminal domain-like"/>
    <property type="match status" value="1"/>
</dbReference>
<gene>
    <name evidence="3" type="ORF">QWZ15_10710</name>
</gene>
<feature type="compositionally biased region" description="Basic and acidic residues" evidence="1">
    <location>
        <begin position="597"/>
        <end position="606"/>
    </location>
</feature>
<proteinExistence type="predicted"/>
<feature type="region of interest" description="Disordered" evidence="1">
    <location>
        <begin position="597"/>
        <end position="632"/>
    </location>
</feature>